<dbReference type="Proteomes" id="UP000435957">
    <property type="component" value="Unassembled WGS sequence"/>
</dbReference>
<dbReference type="Proteomes" id="UP000216363">
    <property type="component" value="Unassembled WGS sequence"/>
</dbReference>
<evidence type="ECO:0000256" key="2">
    <source>
        <dbReference type="ARBA" id="ARBA00022679"/>
    </source>
</evidence>
<evidence type="ECO:0000313" key="7">
    <source>
        <dbReference type="EMBL" id="OYR25039.1"/>
    </source>
</evidence>
<dbReference type="GO" id="GO:0019150">
    <property type="term" value="F:D-ribulokinase activity"/>
    <property type="evidence" value="ECO:0007669"/>
    <property type="project" value="TreeGrafter"/>
</dbReference>
<dbReference type="EMBL" id="NNRN01000059">
    <property type="protein sequence ID" value="OYR25039.1"/>
    <property type="molecule type" value="Genomic_DNA"/>
</dbReference>
<evidence type="ECO:0000313" key="8">
    <source>
        <dbReference type="Proteomes" id="UP000216363"/>
    </source>
</evidence>
<dbReference type="PANTHER" id="PTHR43435">
    <property type="entry name" value="RIBULOKINASE"/>
    <property type="match status" value="1"/>
</dbReference>
<comment type="caution">
    <text evidence="7">The sequence shown here is derived from an EMBL/GenBank/DDBJ whole genome shotgun (WGS) entry which is preliminary data.</text>
</comment>
<feature type="domain" description="Carbohydrate kinase FGGY N-terminal" evidence="4">
    <location>
        <begin position="9"/>
        <end position="266"/>
    </location>
</feature>
<dbReference type="GO" id="GO:0019321">
    <property type="term" value="P:pentose metabolic process"/>
    <property type="evidence" value="ECO:0007669"/>
    <property type="project" value="TreeGrafter"/>
</dbReference>
<dbReference type="RefSeq" id="WP_052820756.1">
    <property type="nucleotide sequence ID" value="NZ_JBHEEP010000019.1"/>
</dbReference>
<accession>A0A256GD58</accession>
<dbReference type="EC" id="2.7.1.-" evidence="7"/>
<keyword evidence="2 7" id="KW-0808">Transferase</keyword>
<dbReference type="SUPFAM" id="SSF53067">
    <property type="entry name" value="Actin-like ATPase domain"/>
    <property type="match status" value="2"/>
</dbReference>
<dbReference type="Pfam" id="PF02782">
    <property type="entry name" value="FGGY_C"/>
    <property type="match status" value="1"/>
</dbReference>
<gene>
    <name evidence="7" type="ORF">CES86_4424</name>
    <name evidence="6" type="ORF">F9L03_20485</name>
</gene>
<dbReference type="InterPro" id="IPR006003">
    <property type="entry name" value="FGGY_RbtK-like"/>
</dbReference>
<evidence type="ECO:0000256" key="1">
    <source>
        <dbReference type="ARBA" id="ARBA00009156"/>
    </source>
</evidence>
<dbReference type="Gene3D" id="3.30.420.40">
    <property type="match status" value="1"/>
</dbReference>
<dbReference type="Pfam" id="PF00370">
    <property type="entry name" value="FGGY_N"/>
    <property type="match status" value="1"/>
</dbReference>
<dbReference type="CDD" id="cd07782">
    <property type="entry name" value="ASKHA_NBD_FGGY_D-RBK"/>
    <property type="match status" value="1"/>
</dbReference>
<evidence type="ECO:0000259" key="4">
    <source>
        <dbReference type="Pfam" id="PF00370"/>
    </source>
</evidence>
<dbReference type="PANTHER" id="PTHR43435:SF4">
    <property type="entry name" value="FGGY CARBOHYDRATE KINASE DOMAIN-CONTAINING PROTEIN"/>
    <property type="match status" value="1"/>
</dbReference>
<dbReference type="Gene3D" id="1.20.58.2240">
    <property type="match status" value="1"/>
</dbReference>
<evidence type="ECO:0000256" key="3">
    <source>
        <dbReference type="ARBA" id="ARBA00022777"/>
    </source>
</evidence>
<keyword evidence="3 7" id="KW-0418">Kinase</keyword>
<reference evidence="7 8" key="1">
    <citation type="submission" date="2017-07" db="EMBL/GenBank/DDBJ databases">
        <title>Draft genome of Ochrobactrum lupini type strain LUP21.</title>
        <authorList>
            <person name="Krzyzanowska D.M."/>
            <person name="Jafra S."/>
        </authorList>
    </citation>
    <scope>NUCLEOTIDE SEQUENCE [LARGE SCALE GENOMIC DNA]</scope>
    <source>
        <strain evidence="7 8">LUP21</strain>
    </source>
</reference>
<dbReference type="InterPro" id="IPR043129">
    <property type="entry name" value="ATPase_NBD"/>
</dbReference>
<dbReference type="EMBL" id="WBWF01000019">
    <property type="protein sequence ID" value="KAB2701996.1"/>
    <property type="molecule type" value="Genomic_DNA"/>
</dbReference>
<dbReference type="AlphaFoldDB" id="A0A256GD58"/>
<evidence type="ECO:0000313" key="9">
    <source>
        <dbReference type="Proteomes" id="UP000435957"/>
    </source>
</evidence>
<sequence length="536" mass="55903">MPDSNPVVFIGVDVGTGSARAGVFDPRGNMLGSAKQDIEIYREPGDIVEQSSADIWQAVCGSVRKAVENAGIDRSAVAGISFDATCSLVVLGQDGQPISVSPSGNVQRNIIVWMDHRAVDQANRINQTGADVLRYVGGTISPEMQTPKLLWLAENMPDTFANAWQFMDLTDFLTWKSSGSIARSVCTVTCKWTYLAHERRWDPSYFEGIGLGSLAGEGFVRIGTEIVDAGTPLGNGLTAEAASELGLPEGIAVGAGLIDAHAGGIGTVGATGSGNIQTRMAYVFGTSACTMSTTSEPAFVDGVWGPYYSAMAPGLWLNEGGQSAAGAAIDHLVRHHPAACEAAARASECKMNLTQWLAVEAAELGGASRLPHFVGSLHVVPEFLGNRAPFADPNARAVIAGLGMASDLDSLVGLYLAGVCGLGYGLRQILDAQVARGISIDTVVVSGGAGQDPTVRQVLADATGTVITSSTSPEPVLLGTAILAAVAGGHFPSVYEAMQSMSTLGEVHTPSKDDAEWHGRRYAAFKLLQQAARAAR</sequence>
<feature type="domain" description="Carbohydrate kinase FGGY C-terminal" evidence="5">
    <location>
        <begin position="280"/>
        <end position="487"/>
    </location>
</feature>
<protein>
    <submittedName>
        <fullName evidence="6">FGGY-family carbohydrate kinase</fullName>
    </submittedName>
    <submittedName>
        <fullName evidence="7">FGGY-pentulose kinase family protein</fullName>
        <ecNumber evidence="7">2.7.1.-</ecNumber>
    </submittedName>
</protein>
<dbReference type="PIRSF" id="PIRSF000538">
    <property type="entry name" value="GlpK"/>
    <property type="match status" value="1"/>
</dbReference>
<name>A0A256GD58_9HYPH</name>
<evidence type="ECO:0000313" key="6">
    <source>
        <dbReference type="EMBL" id="KAB2701996.1"/>
    </source>
</evidence>
<dbReference type="FunFam" id="3.30.420.40:FF:000101">
    <property type="entry name" value="FGGY carbohydrate kinase domain-containing protein"/>
    <property type="match status" value="1"/>
</dbReference>
<reference evidence="6 9" key="2">
    <citation type="submission" date="2019-09" db="EMBL/GenBank/DDBJ databases">
        <title>Taxonomic organization of the family Brucellaceae based on a phylogenomic approach.</title>
        <authorList>
            <person name="Leclercq S."/>
            <person name="Cloeckaert A."/>
            <person name="Zygmunt M.S."/>
        </authorList>
    </citation>
    <scope>NUCLEOTIDE SEQUENCE [LARGE SCALE GENOMIC DNA]</scope>
    <source>
        <strain evidence="6 9">LUP23</strain>
    </source>
</reference>
<evidence type="ECO:0000259" key="5">
    <source>
        <dbReference type="Pfam" id="PF02782"/>
    </source>
</evidence>
<dbReference type="NCBIfam" id="TIGR01315">
    <property type="entry name" value="5C_CHO_kinase"/>
    <property type="match status" value="1"/>
</dbReference>
<dbReference type="InterPro" id="IPR018484">
    <property type="entry name" value="FGGY_N"/>
</dbReference>
<dbReference type="InterPro" id="IPR018485">
    <property type="entry name" value="FGGY_C"/>
</dbReference>
<proteinExistence type="inferred from homology"/>
<keyword evidence="9" id="KW-1185">Reference proteome</keyword>
<dbReference type="GO" id="GO:0005737">
    <property type="term" value="C:cytoplasm"/>
    <property type="evidence" value="ECO:0007669"/>
    <property type="project" value="TreeGrafter"/>
</dbReference>
<organism evidence="7 8">
    <name type="scientific">Brucella lupini</name>
    <dbReference type="NCBI Taxonomy" id="255457"/>
    <lineage>
        <taxon>Bacteria</taxon>
        <taxon>Pseudomonadati</taxon>
        <taxon>Pseudomonadota</taxon>
        <taxon>Alphaproteobacteria</taxon>
        <taxon>Hyphomicrobiales</taxon>
        <taxon>Brucellaceae</taxon>
        <taxon>Brucella/Ochrobactrum group</taxon>
        <taxon>Brucella</taxon>
    </lineage>
</organism>
<dbReference type="InterPro" id="IPR000577">
    <property type="entry name" value="Carb_kinase_FGGY"/>
</dbReference>
<comment type="similarity">
    <text evidence="1">Belongs to the FGGY kinase family.</text>
</comment>